<evidence type="ECO:0000313" key="2">
    <source>
        <dbReference type="EMBL" id="KJA22567.1"/>
    </source>
</evidence>
<feature type="region of interest" description="Disordered" evidence="1">
    <location>
        <begin position="127"/>
        <end position="238"/>
    </location>
</feature>
<feature type="region of interest" description="Disordered" evidence="1">
    <location>
        <begin position="1521"/>
        <end position="1554"/>
    </location>
</feature>
<feature type="region of interest" description="Disordered" evidence="1">
    <location>
        <begin position="271"/>
        <end position="306"/>
    </location>
</feature>
<feature type="compositionally biased region" description="Polar residues" evidence="1">
    <location>
        <begin position="63"/>
        <end position="109"/>
    </location>
</feature>
<feature type="compositionally biased region" description="Polar residues" evidence="1">
    <location>
        <begin position="271"/>
        <end position="286"/>
    </location>
</feature>
<feature type="compositionally biased region" description="Acidic residues" evidence="1">
    <location>
        <begin position="133"/>
        <end position="143"/>
    </location>
</feature>
<evidence type="ECO:0000313" key="3">
    <source>
        <dbReference type="Proteomes" id="UP000054270"/>
    </source>
</evidence>
<feature type="compositionally biased region" description="Basic and acidic residues" evidence="1">
    <location>
        <begin position="479"/>
        <end position="489"/>
    </location>
</feature>
<gene>
    <name evidence="2" type="ORF">HYPSUDRAFT_202129</name>
</gene>
<feature type="region of interest" description="Disordered" evidence="1">
    <location>
        <begin position="630"/>
        <end position="707"/>
    </location>
</feature>
<feature type="compositionally biased region" description="Acidic residues" evidence="1">
    <location>
        <begin position="1083"/>
        <end position="1103"/>
    </location>
</feature>
<dbReference type="CDD" id="cd18724">
    <property type="entry name" value="PIN_LabA-like"/>
    <property type="match status" value="1"/>
</dbReference>
<reference evidence="3" key="1">
    <citation type="submission" date="2014-04" db="EMBL/GenBank/DDBJ databases">
        <title>Evolutionary Origins and Diversification of the Mycorrhizal Mutualists.</title>
        <authorList>
            <consortium name="DOE Joint Genome Institute"/>
            <consortium name="Mycorrhizal Genomics Consortium"/>
            <person name="Kohler A."/>
            <person name="Kuo A."/>
            <person name="Nagy L.G."/>
            <person name="Floudas D."/>
            <person name="Copeland A."/>
            <person name="Barry K.W."/>
            <person name="Cichocki N."/>
            <person name="Veneault-Fourrey C."/>
            <person name="LaButti K."/>
            <person name="Lindquist E.A."/>
            <person name="Lipzen A."/>
            <person name="Lundell T."/>
            <person name="Morin E."/>
            <person name="Murat C."/>
            <person name="Riley R."/>
            <person name="Ohm R."/>
            <person name="Sun H."/>
            <person name="Tunlid A."/>
            <person name="Henrissat B."/>
            <person name="Grigoriev I.V."/>
            <person name="Hibbett D.S."/>
            <person name="Martin F."/>
        </authorList>
    </citation>
    <scope>NUCLEOTIDE SEQUENCE [LARGE SCALE GENOMIC DNA]</scope>
    <source>
        <strain evidence="3">FD-334 SS-4</strain>
    </source>
</reference>
<feature type="compositionally biased region" description="Basic and acidic residues" evidence="1">
    <location>
        <begin position="1630"/>
        <end position="1643"/>
    </location>
</feature>
<feature type="region of interest" description="Disordered" evidence="1">
    <location>
        <begin position="346"/>
        <end position="381"/>
    </location>
</feature>
<keyword evidence="3" id="KW-1185">Reference proteome</keyword>
<feature type="compositionally biased region" description="Basic residues" evidence="1">
    <location>
        <begin position="865"/>
        <end position="875"/>
    </location>
</feature>
<dbReference type="STRING" id="945553.A0A0D2L6H6"/>
<feature type="compositionally biased region" description="Polar residues" evidence="1">
    <location>
        <begin position="370"/>
        <end position="381"/>
    </location>
</feature>
<feature type="compositionally biased region" description="Polar residues" evidence="1">
    <location>
        <begin position="490"/>
        <end position="499"/>
    </location>
</feature>
<feature type="compositionally biased region" description="Basic and acidic residues" evidence="1">
    <location>
        <begin position="1043"/>
        <end position="1054"/>
    </location>
</feature>
<feature type="region of interest" description="Disordered" evidence="1">
    <location>
        <begin position="479"/>
        <end position="503"/>
    </location>
</feature>
<feature type="compositionally biased region" description="Polar residues" evidence="1">
    <location>
        <begin position="346"/>
        <end position="357"/>
    </location>
</feature>
<feature type="region of interest" description="Disordered" evidence="1">
    <location>
        <begin position="1166"/>
        <end position="1196"/>
    </location>
</feature>
<dbReference type="EMBL" id="KN817549">
    <property type="protein sequence ID" value="KJA22567.1"/>
    <property type="molecule type" value="Genomic_DNA"/>
</dbReference>
<feature type="region of interest" description="Disordered" evidence="1">
    <location>
        <begin position="1628"/>
        <end position="1715"/>
    </location>
</feature>
<accession>A0A0D2L6H6</accession>
<feature type="region of interest" description="Disordered" evidence="1">
    <location>
        <begin position="1031"/>
        <end position="1154"/>
    </location>
</feature>
<feature type="compositionally biased region" description="Basic and acidic residues" evidence="1">
    <location>
        <begin position="202"/>
        <end position="215"/>
    </location>
</feature>
<evidence type="ECO:0008006" key="4">
    <source>
        <dbReference type="Google" id="ProtNLM"/>
    </source>
</evidence>
<name>A0A0D2L6H6_HYPSF</name>
<feature type="compositionally biased region" description="Polar residues" evidence="1">
    <location>
        <begin position="930"/>
        <end position="941"/>
    </location>
</feature>
<feature type="compositionally biased region" description="Low complexity" evidence="1">
    <location>
        <begin position="675"/>
        <end position="694"/>
    </location>
</feature>
<feature type="region of interest" description="Disordered" evidence="1">
    <location>
        <begin position="1210"/>
        <end position="1237"/>
    </location>
</feature>
<protein>
    <recommendedName>
        <fullName evidence="4">NYN domain-containing protein</fullName>
    </recommendedName>
</protein>
<feature type="region of interest" description="Disordered" evidence="1">
    <location>
        <begin position="1338"/>
        <end position="1361"/>
    </location>
</feature>
<feature type="compositionally biased region" description="Basic residues" evidence="1">
    <location>
        <begin position="1113"/>
        <end position="1125"/>
    </location>
</feature>
<organism evidence="2 3">
    <name type="scientific">Hypholoma sublateritium (strain FD-334 SS-4)</name>
    <dbReference type="NCBI Taxonomy" id="945553"/>
    <lineage>
        <taxon>Eukaryota</taxon>
        <taxon>Fungi</taxon>
        <taxon>Dikarya</taxon>
        <taxon>Basidiomycota</taxon>
        <taxon>Agaricomycotina</taxon>
        <taxon>Agaricomycetes</taxon>
        <taxon>Agaricomycetidae</taxon>
        <taxon>Agaricales</taxon>
        <taxon>Agaricineae</taxon>
        <taxon>Strophariaceae</taxon>
        <taxon>Hypholoma</taxon>
    </lineage>
</organism>
<feature type="compositionally biased region" description="Low complexity" evidence="1">
    <location>
        <begin position="358"/>
        <end position="369"/>
    </location>
</feature>
<dbReference type="OrthoDB" id="5590473at2759"/>
<feature type="compositionally biased region" description="Low complexity" evidence="1">
    <location>
        <begin position="645"/>
        <end position="656"/>
    </location>
</feature>
<dbReference type="Proteomes" id="UP000054270">
    <property type="component" value="Unassembled WGS sequence"/>
</dbReference>
<feature type="compositionally biased region" description="Low complexity" evidence="1">
    <location>
        <begin position="295"/>
        <end position="306"/>
    </location>
</feature>
<feature type="region of interest" description="Disordered" evidence="1">
    <location>
        <begin position="919"/>
        <end position="1013"/>
    </location>
</feature>
<sequence>MSETSSPSVHIHPISPSSSFSSTDSGLRSELTSDEEPDLGAFTTVLREWTHLQPPPRIPVQIRSATSSTTPTFQLSATGSEAPDNHSNNGRVTSQSIASSFTRPPSSSAHPEGSTVWAHAPIASYLYSGTPNGDDDDDEDEASFESTGIEGEYTPNSMASTDLTVEIVSETDFDQSNGRVASPPYPYPSDSGITLPLTLESDNNRLDSREHAHQEEEMETSETSRGRPSMPNDSQVDSLMTSVQLQSQLRPTPTEDSSSVATLAIPSVPLSTFVSDSPPTFGLNRSRNPEPPRTASDSSYAASGSASSSSLSLVSYQISETVSMPNSEELPFSNAAIAGDTTSASPSVALKTQRSLATSNSGSTTSFGTQRPQQSLHHSFHSTVAISQSSSLSSIGSPLLNPHSPLPPAELDRTVLINNMGRPVYESSTWPLDSVVNDLGTPDQPPSEMFLFDPPRNLQPEFRPVVDDDDEEDIRVERHAISGRPEETRSTLAPGSGYNSVYERPEPLTEAHESNFTQQPVNFQRHDRRELYDEDQDDLEEEYYTNSYVYTQGLAPRVIGAALTPRGIPPAPANSQPPVARITTTATTKSVAQPLNHSLLQTMHNPNLPQQRPNQHFPATQLQYQYQTNQSNTNTHATAPAKPTSSQSANNQPSSSHVYTPRGIPTQPSVLYPPQHQSYSISSSQYSFSQSDDQTTPESGRNNLHGYPYSLRGLHALPATYSSHDTSTLPSVSSFDSDSEANTSRANTFYVPAQSELSDDNSTIHADATQEQLDTENILLEHVVPSLGVLDGVLSFIAVERERARNNAVREGTTSAFAAEVDDTREVGSGEEGETIGTDGPGEAAEEEGEDDWKHIVGNDPDQPKRKRRRKRPPKTHTAAIAIVEASSVSGVADQDGTTIAKEGVVIPDLLARVPSITTSPKRKKKVKSTAPSISASTSGSIIPDAEGFRTPTKARSKEKEFLIPPPVSKPTSTPQGMDASTVRILRRPNDPAGDNNNYDSDFDGGRTPTNFDTVEGRKLITTEAVGAPINLAGKQGKRVGRREREREKAKRDGFVPGEVDGGAEGGTNAVEDNSFDFAYENDNNDEGDEPREDDDEQGEDNDSLSNLSLLKPPRKRDRSRRRKGRDTAHIHTMAGITGTYQSTPGTPGGLNESDEVQIASHGHEQGVGDIIEENDASIDVNRTPEKRKRTRTKRIKAAQSIPDLALDNEMGAMGTSSTPQFEDVAPAKPKKSKGSSDLVESFQRQYQNYLISSGANLVLMSTRPETSQPPPDSKRGRIITLARQLRDLFPEQREDLGRVISRLEKQGVQGNTAKKIKTGDDNDEVKAGLTVSRPVSIPVSKGKTTKGHTRAASEGGITGGQGFDFDEDQEEHRDGAGLRNLLEDEEEIDPRGRPPKKGDALVHVFIDHSNILIGLLSHLKRTQSYRKTVANKAKVRPLPAIISRAMAKTKASNQTDAASSAFAAVRATSSRPLPIPTKGDSTELTTEQIGVSVQNTIPLPSFATMAHSLPTTSVLRSHMKAKGTEEASDNTAPPEREANSDGYEYPGLGNEKPGTVNDSLLVGSMANTKEKKYLKHLWHAALTLILERGRPVTRRVVVTSSPLYQPMDAIEHLGYELRVFIRVPDFGDGQDRERYKDKDKGTLSKSNAGAKSAQTSPASNISPSGLPASLNKSRGTGHARHLSGNTSTESGSGGGAGSTNTSGSGGVHPYYGTPNNASQAKVKFREQGVDELLQLKLHQAIAATDHVPEGSTIVLATGDGNVGQFNEDGFLGPVRTALRRGWRVELYAWEDGLSRAWKREFGDGSDWGRRGLFRVIGMEQFASGLVEAIQ</sequence>
<feature type="compositionally biased region" description="Basic residues" evidence="1">
    <location>
        <begin position="1186"/>
        <end position="1196"/>
    </location>
</feature>
<feature type="compositionally biased region" description="Polar residues" evidence="1">
    <location>
        <begin position="154"/>
        <end position="163"/>
    </location>
</feature>
<feature type="region of interest" description="Disordered" evidence="1">
    <location>
        <begin position="823"/>
        <end position="877"/>
    </location>
</feature>
<feature type="compositionally biased region" description="Low complexity" evidence="1">
    <location>
        <begin position="1"/>
        <end position="22"/>
    </location>
</feature>
<feature type="compositionally biased region" description="Polar residues" evidence="1">
    <location>
        <begin position="1644"/>
        <end position="1664"/>
    </location>
</feature>
<dbReference type="OMA" id="ENAHIHR"/>
<feature type="region of interest" description="Disordered" evidence="1">
    <location>
        <begin position="1"/>
        <end position="114"/>
    </location>
</feature>
<proteinExistence type="predicted"/>
<evidence type="ECO:0000256" key="1">
    <source>
        <dbReference type="SAM" id="MobiDB-lite"/>
    </source>
</evidence>